<keyword evidence="2" id="KW-0472">Membrane</keyword>
<protein>
    <submittedName>
        <fullName evidence="3">Uncharacterized protein</fullName>
    </submittedName>
</protein>
<dbReference type="EMBL" id="ADBJ01000017">
    <property type="protein sequence ID" value="EFA83230.1"/>
    <property type="molecule type" value="Genomic_DNA"/>
</dbReference>
<dbReference type="GeneID" id="31359507"/>
<keyword evidence="2" id="KW-0812">Transmembrane</keyword>
<comment type="caution">
    <text evidence="3">The sequence shown here is derived from an EMBL/GenBank/DDBJ whole genome shotgun (WGS) entry which is preliminary data.</text>
</comment>
<gene>
    <name evidence="3" type="ORF">PPL_04020</name>
</gene>
<dbReference type="OMA" id="FHEYKFI"/>
<feature type="region of interest" description="Disordered" evidence="1">
    <location>
        <begin position="164"/>
        <end position="188"/>
    </location>
</feature>
<name>D3B5T2_HETP5</name>
<evidence type="ECO:0000313" key="4">
    <source>
        <dbReference type="Proteomes" id="UP000001396"/>
    </source>
</evidence>
<sequence>MDNDVKYLANSLNIVVDDDEIIEENLRYEVQQQQQKLKMTPLHQQQMQSKDINDPQRVVDTVLKTVVDVFRDCIERIDNGAAKDAIDLFQPYISEEQFRSLRDMSQKISGDAAQQLDCVNETMLAANLNNYLMPQGVAAKLTKLKAAKSLPRQAAPIHINKAASYNSNGQPATGGGSSGGSSSRRRESKEGFPLNMGAIIGMAANMNLDQIKSMMNVLIMILTHTPIPVILREFHRFRMLTSVFFDLIVAIYRFDVKEIASLLIITILNVISFMNKKDKNLITEIRNVTSLYIMNNNNNNNNRS</sequence>
<feature type="transmembrane region" description="Helical" evidence="2">
    <location>
        <begin position="259"/>
        <end position="275"/>
    </location>
</feature>
<evidence type="ECO:0000256" key="1">
    <source>
        <dbReference type="SAM" id="MobiDB-lite"/>
    </source>
</evidence>
<reference evidence="3 4" key="1">
    <citation type="journal article" date="2011" name="Genome Res.">
        <title>Phylogeny-wide analysis of social amoeba genomes highlights ancient origins for complex intercellular communication.</title>
        <authorList>
            <person name="Heidel A.J."/>
            <person name="Lawal H.M."/>
            <person name="Felder M."/>
            <person name="Schilde C."/>
            <person name="Helps N.R."/>
            <person name="Tunggal B."/>
            <person name="Rivero F."/>
            <person name="John U."/>
            <person name="Schleicher M."/>
            <person name="Eichinger L."/>
            <person name="Platzer M."/>
            <person name="Noegel A.A."/>
            <person name="Schaap P."/>
            <person name="Gloeckner G."/>
        </authorList>
    </citation>
    <scope>NUCLEOTIDE SEQUENCE [LARGE SCALE GENOMIC DNA]</scope>
    <source>
        <strain evidence="4">ATCC 26659 / Pp 5 / PN500</strain>
    </source>
</reference>
<feature type="transmembrane region" description="Helical" evidence="2">
    <location>
        <begin position="214"/>
        <end position="230"/>
    </location>
</feature>
<dbReference type="AlphaFoldDB" id="D3B5T2"/>
<accession>D3B5T2</accession>
<keyword evidence="4" id="KW-1185">Reference proteome</keyword>
<dbReference type="Proteomes" id="UP000001396">
    <property type="component" value="Unassembled WGS sequence"/>
</dbReference>
<evidence type="ECO:0000256" key="2">
    <source>
        <dbReference type="SAM" id="Phobius"/>
    </source>
</evidence>
<dbReference type="RefSeq" id="XP_020435347.1">
    <property type="nucleotide sequence ID" value="XM_020574933.1"/>
</dbReference>
<organism evidence="3 4">
    <name type="scientific">Heterostelium pallidum (strain ATCC 26659 / Pp 5 / PN500)</name>
    <name type="common">Cellular slime mold</name>
    <name type="synonym">Polysphondylium pallidum</name>
    <dbReference type="NCBI Taxonomy" id="670386"/>
    <lineage>
        <taxon>Eukaryota</taxon>
        <taxon>Amoebozoa</taxon>
        <taxon>Evosea</taxon>
        <taxon>Eumycetozoa</taxon>
        <taxon>Dictyostelia</taxon>
        <taxon>Acytosteliales</taxon>
        <taxon>Acytosteliaceae</taxon>
        <taxon>Heterostelium</taxon>
    </lineage>
</organism>
<dbReference type="InParanoid" id="D3B5T2"/>
<evidence type="ECO:0000313" key="3">
    <source>
        <dbReference type="EMBL" id="EFA83230.1"/>
    </source>
</evidence>
<dbReference type="FunCoup" id="D3B5T2">
    <property type="interactions" value="421"/>
</dbReference>
<keyword evidence="2" id="KW-1133">Transmembrane helix</keyword>
<proteinExistence type="predicted"/>